<name>A0A2N5N826_9BACL</name>
<proteinExistence type="predicted"/>
<organism evidence="2 3">
    <name type="scientific">Paenibacillus pasadenensis</name>
    <dbReference type="NCBI Taxonomy" id="217090"/>
    <lineage>
        <taxon>Bacteria</taxon>
        <taxon>Bacillati</taxon>
        <taxon>Bacillota</taxon>
        <taxon>Bacilli</taxon>
        <taxon>Bacillales</taxon>
        <taxon>Paenibacillaceae</taxon>
        <taxon>Paenibacillus</taxon>
    </lineage>
</organism>
<protein>
    <submittedName>
        <fullName evidence="2">Uncharacterized protein</fullName>
    </submittedName>
</protein>
<comment type="caution">
    <text evidence="2">The sequence shown here is derived from an EMBL/GenBank/DDBJ whole genome shotgun (WGS) entry which is preliminary data.</text>
</comment>
<feature type="region of interest" description="Disordered" evidence="1">
    <location>
        <begin position="32"/>
        <end position="52"/>
    </location>
</feature>
<evidence type="ECO:0000313" key="2">
    <source>
        <dbReference type="EMBL" id="PLT46501.1"/>
    </source>
</evidence>
<dbReference type="Proteomes" id="UP000234789">
    <property type="component" value="Unassembled WGS sequence"/>
</dbReference>
<dbReference type="AlphaFoldDB" id="A0A2N5N826"/>
<gene>
    <name evidence="2" type="ORF">B8V81_4932</name>
</gene>
<reference evidence="2 3" key="1">
    <citation type="submission" date="2017-05" db="EMBL/GenBank/DDBJ databases">
        <title>Functional genome analysis of Paenibacillus pasadenensis strain R16: insights on endophytic life style and antifungal activity.</title>
        <authorList>
            <person name="Passera A."/>
            <person name="Marcolungo L."/>
            <person name="Casati P."/>
            <person name="Brasca M."/>
            <person name="Quaglino F."/>
            <person name="Delledonne M."/>
        </authorList>
    </citation>
    <scope>NUCLEOTIDE SEQUENCE [LARGE SCALE GENOMIC DNA]</scope>
    <source>
        <strain evidence="2 3">R16</strain>
    </source>
</reference>
<accession>A0A2N5N826</accession>
<keyword evidence="3" id="KW-1185">Reference proteome</keyword>
<sequence>MSAGRQSTSEEGGCRFFAPCLSIAGGEQAAALREPSQAVKRTNKALREPSREPSLMGRIGRCASRAFLRFHWKPDALIF</sequence>
<evidence type="ECO:0000313" key="3">
    <source>
        <dbReference type="Proteomes" id="UP000234789"/>
    </source>
</evidence>
<dbReference type="EMBL" id="NFEZ01000004">
    <property type="protein sequence ID" value="PLT46501.1"/>
    <property type="molecule type" value="Genomic_DNA"/>
</dbReference>
<evidence type="ECO:0000256" key="1">
    <source>
        <dbReference type="SAM" id="MobiDB-lite"/>
    </source>
</evidence>